<dbReference type="AlphaFoldDB" id="A0A516GU53"/>
<dbReference type="OrthoDB" id="1441026at2"/>
<dbReference type="PROSITE" id="PS51257">
    <property type="entry name" value="PROKAR_LIPOPROTEIN"/>
    <property type="match status" value="1"/>
</dbReference>
<evidence type="ECO:0000313" key="2">
    <source>
        <dbReference type="Proteomes" id="UP000319209"/>
    </source>
</evidence>
<keyword evidence="2" id="KW-1185">Reference proteome</keyword>
<evidence type="ECO:0008006" key="3">
    <source>
        <dbReference type="Google" id="ProtNLM"/>
    </source>
</evidence>
<gene>
    <name evidence="1" type="ORF">FNB79_14015</name>
</gene>
<proteinExistence type="predicted"/>
<organism evidence="1 2">
    <name type="scientific">Formosa sediminum</name>
    <dbReference type="NCBI Taxonomy" id="2594004"/>
    <lineage>
        <taxon>Bacteria</taxon>
        <taxon>Pseudomonadati</taxon>
        <taxon>Bacteroidota</taxon>
        <taxon>Flavobacteriia</taxon>
        <taxon>Flavobacteriales</taxon>
        <taxon>Flavobacteriaceae</taxon>
        <taxon>Formosa</taxon>
    </lineage>
</organism>
<name>A0A516GU53_9FLAO</name>
<reference evidence="1 2" key="1">
    <citation type="submission" date="2019-07" db="EMBL/GenBank/DDBJ databases">
        <title>Genome sequencing for Formosa sp. PS13.</title>
        <authorList>
            <person name="Park S.-J."/>
        </authorList>
    </citation>
    <scope>NUCLEOTIDE SEQUENCE [LARGE SCALE GENOMIC DNA]</scope>
    <source>
        <strain evidence="1 2">PS13</strain>
    </source>
</reference>
<evidence type="ECO:0000313" key="1">
    <source>
        <dbReference type="EMBL" id="QDO95038.1"/>
    </source>
</evidence>
<dbReference type="RefSeq" id="WP_143381946.1">
    <property type="nucleotide sequence ID" value="NZ_CP041637.1"/>
</dbReference>
<dbReference type="Proteomes" id="UP000319209">
    <property type="component" value="Chromosome"/>
</dbReference>
<sequence>MFKNLTKSILQIFISLLILILFSCDGQDKLHKKPQQILEENGLLESFSERIIYNPETYTETVTDTLLHSGYQVHIKTYLAMNSNIIKSEIKDSLNIKTFYRNALAEVSVSLKKTTIFNQIVSKTFIGKNIKGAEETLQGYRLNSIWIDDGNFAVQDAILLRILYCKPDQVTDTKSYLLKIFETGNYKITELKN</sequence>
<accession>A0A516GU53</accession>
<dbReference type="EMBL" id="CP041637">
    <property type="protein sequence ID" value="QDO95038.1"/>
    <property type="molecule type" value="Genomic_DNA"/>
</dbReference>
<protein>
    <recommendedName>
        <fullName evidence="3">Lipoprotein</fullName>
    </recommendedName>
</protein>
<dbReference type="KEGG" id="fop:FNB79_14015"/>